<dbReference type="PANTHER" id="PTHR21258:SF14">
    <property type="entry name" value="DOCKING PROTEIN 2"/>
    <property type="match status" value="1"/>
</dbReference>
<keyword evidence="2" id="KW-0732">Signal</keyword>
<proteinExistence type="predicted"/>
<dbReference type="InterPro" id="IPR002404">
    <property type="entry name" value="IRS_PTB"/>
</dbReference>
<name>A0A672H172_SALFA</name>
<dbReference type="Proteomes" id="UP000472267">
    <property type="component" value="Chromosome 12"/>
</dbReference>
<protein>
    <recommendedName>
        <fullName evidence="3">IRS-type PTB domain-containing protein</fullName>
    </recommendedName>
</protein>
<feature type="compositionally biased region" description="Pro residues" evidence="1">
    <location>
        <begin position="257"/>
        <end position="271"/>
    </location>
</feature>
<dbReference type="Gene3D" id="2.30.29.30">
    <property type="entry name" value="Pleckstrin-homology domain (PH domain)/Phosphotyrosine-binding domain (PTB)"/>
    <property type="match status" value="2"/>
</dbReference>
<sequence length="407" mass="44255">MSLCRHSTVTLLSLCWCSGELLGVKGQAQGAVLVTREPSLRSTYLTSGCCPGNDPLVTQVIRLADCIRVTELEVGGAPRDTGSFLVETTDKIYVFAADRRQLDDWTHTLCEVAFPVGTHTHAHTHTLCDFRVCVRRTEASDRCGLRGDLILRADRDVLQLLDQDRHVLLSWEYTHLRRFGRDRSSFSFEAGRRCVSGEGSFEFQTRRGNQLFQAVDAAINLQRTRLSHRKTCGPGPAVPAIPAGPGSPQTARCPTSPQTPPPAPRVAPPPARESEYSLPFDTVGRNPRRAPHGGPGAGPGPGADPLYDSIDDLQVGKTLGPAYARGEHIYDEPEGTAAAPPPMRGDAWRIMGTAADPRGHQFPYNPRVDDYAVPKRVPRTQNCSVSMATGPGAGPDQDQVNNPHETD</sequence>
<evidence type="ECO:0000313" key="5">
    <source>
        <dbReference type="Proteomes" id="UP000472267"/>
    </source>
</evidence>
<organism evidence="4 5">
    <name type="scientific">Salarias fasciatus</name>
    <name type="common">Jewelled blenny</name>
    <name type="synonym">Blennius fasciatus</name>
    <dbReference type="NCBI Taxonomy" id="181472"/>
    <lineage>
        <taxon>Eukaryota</taxon>
        <taxon>Metazoa</taxon>
        <taxon>Chordata</taxon>
        <taxon>Craniata</taxon>
        <taxon>Vertebrata</taxon>
        <taxon>Euteleostomi</taxon>
        <taxon>Actinopterygii</taxon>
        <taxon>Neopterygii</taxon>
        <taxon>Teleostei</taxon>
        <taxon>Neoteleostei</taxon>
        <taxon>Acanthomorphata</taxon>
        <taxon>Ovalentaria</taxon>
        <taxon>Blenniimorphae</taxon>
        <taxon>Blenniiformes</taxon>
        <taxon>Blennioidei</taxon>
        <taxon>Blenniidae</taxon>
        <taxon>Salariinae</taxon>
        <taxon>Salarias</taxon>
    </lineage>
</organism>
<feature type="compositionally biased region" description="Polar residues" evidence="1">
    <location>
        <begin position="398"/>
        <end position="407"/>
    </location>
</feature>
<feature type="compositionally biased region" description="Low complexity" evidence="1">
    <location>
        <begin position="233"/>
        <end position="256"/>
    </location>
</feature>
<accession>A0A672H172</accession>
<dbReference type="SMART" id="SM00310">
    <property type="entry name" value="PTBI"/>
    <property type="match status" value="1"/>
</dbReference>
<dbReference type="InterPro" id="IPR050996">
    <property type="entry name" value="Docking_Protein_DOK"/>
</dbReference>
<feature type="region of interest" description="Disordered" evidence="1">
    <location>
        <begin position="228"/>
        <end position="305"/>
    </location>
</feature>
<dbReference type="InParanoid" id="A0A672H172"/>
<dbReference type="PROSITE" id="PS51064">
    <property type="entry name" value="IRS_PTB"/>
    <property type="match status" value="1"/>
</dbReference>
<dbReference type="SUPFAM" id="SSF50729">
    <property type="entry name" value="PH domain-like"/>
    <property type="match status" value="1"/>
</dbReference>
<dbReference type="PANTHER" id="PTHR21258">
    <property type="entry name" value="DOCKING PROTEIN RELATED"/>
    <property type="match status" value="1"/>
</dbReference>
<reference evidence="4" key="3">
    <citation type="submission" date="2025-09" db="UniProtKB">
        <authorList>
            <consortium name="Ensembl"/>
        </authorList>
    </citation>
    <scope>IDENTIFICATION</scope>
</reference>
<dbReference type="GO" id="GO:0007169">
    <property type="term" value="P:cell surface receptor protein tyrosine kinase signaling pathway"/>
    <property type="evidence" value="ECO:0007669"/>
    <property type="project" value="TreeGrafter"/>
</dbReference>
<evidence type="ECO:0000256" key="2">
    <source>
        <dbReference type="SAM" id="SignalP"/>
    </source>
</evidence>
<dbReference type="Ensembl" id="ENSSFAT00005024856.1">
    <property type="protein sequence ID" value="ENSSFAP00005023890.1"/>
    <property type="gene ID" value="ENSSFAG00005012319.1"/>
</dbReference>
<evidence type="ECO:0000259" key="3">
    <source>
        <dbReference type="PROSITE" id="PS51064"/>
    </source>
</evidence>
<feature type="region of interest" description="Disordered" evidence="1">
    <location>
        <begin position="382"/>
        <end position="407"/>
    </location>
</feature>
<evidence type="ECO:0000313" key="4">
    <source>
        <dbReference type="Ensembl" id="ENSSFAP00005023890.1"/>
    </source>
</evidence>
<reference evidence="4" key="2">
    <citation type="submission" date="2025-08" db="UniProtKB">
        <authorList>
            <consortium name="Ensembl"/>
        </authorList>
    </citation>
    <scope>IDENTIFICATION</scope>
</reference>
<evidence type="ECO:0000256" key="1">
    <source>
        <dbReference type="SAM" id="MobiDB-lite"/>
    </source>
</evidence>
<dbReference type="InterPro" id="IPR011993">
    <property type="entry name" value="PH-like_dom_sf"/>
</dbReference>
<dbReference type="GO" id="GO:0007265">
    <property type="term" value="P:Ras protein signal transduction"/>
    <property type="evidence" value="ECO:0007669"/>
    <property type="project" value="TreeGrafter"/>
</dbReference>
<feature type="chain" id="PRO_5025628262" description="IRS-type PTB domain-containing protein" evidence="2">
    <location>
        <begin position="24"/>
        <end position="407"/>
    </location>
</feature>
<feature type="domain" description="IRS-type PTB" evidence="3">
    <location>
        <begin position="126"/>
        <end position="229"/>
    </location>
</feature>
<dbReference type="GO" id="GO:0005737">
    <property type="term" value="C:cytoplasm"/>
    <property type="evidence" value="ECO:0007669"/>
    <property type="project" value="TreeGrafter"/>
</dbReference>
<dbReference type="AlphaFoldDB" id="A0A672H172"/>
<dbReference type="GO" id="GO:0043410">
    <property type="term" value="P:positive regulation of MAPK cascade"/>
    <property type="evidence" value="ECO:0007669"/>
    <property type="project" value="TreeGrafter"/>
</dbReference>
<dbReference type="Pfam" id="PF02174">
    <property type="entry name" value="IRS"/>
    <property type="match status" value="1"/>
</dbReference>
<dbReference type="OMA" id="VIRSEAW"/>
<reference evidence="4" key="1">
    <citation type="submission" date="2019-06" db="EMBL/GenBank/DDBJ databases">
        <authorList>
            <consortium name="Wellcome Sanger Institute Data Sharing"/>
        </authorList>
    </citation>
    <scope>NUCLEOTIDE SEQUENCE [LARGE SCALE GENOMIC DNA]</scope>
</reference>
<dbReference type="SMART" id="SM01244">
    <property type="entry name" value="IRS"/>
    <property type="match status" value="1"/>
</dbReference>
<keyword evidence="5" id="KW-1185">Reference proteome</keyword>
<feature type="signal peptide" evidence="2">
    <location>
        <begin position="1"/>
        <end position="23"/>
    </location>
</feature>